<feature type="transmembrane region" description="Helical" evidence="6">
    <location>
        <begin position="298"/>
        <end position="321"/>
    </location>
</feature>
<keyword evidence="4 6" id="KW-1133">Transmembrane helix</keyword>
<gene>
    <name evidence="7" type="ORF">DIS07_01530</name>
</gene>
<dbReference type="RefSeq" id="WP_109403450.1">
    <property type="nucleotide sequence ID" value="NZ_QFFG01000001.1"/>
</dbReference>
<evidence type="ECO:0000256" key="3">
    <source>
        <dbReference type="ARBA" id="ARBA00022692"/>
    </source>
</evidence>
<feature type="transmembrane region" description="Helical" evidence="6">
    <location>
        <begin position="387"/>
        <end position="413"/>
    </location>
</feature>
<feature type="transmembrane region" description="Helical" evidence="6">
    <location>
        <begin position="47"/>
        <end position="67"/>
    </location>
</feature>
<feature type="transmembrane region" description="Helical" evidence="6">
    <location>
        <begin position="178"/>
        <end position="196"/>
    </location>
</feature>
<evidence type="ECO:0000256" key="6">
    <source>
        <dbReference type="SAM" id="Phobius"/>
    </source>
</evidence>
<keyword evidence="5 6" id="KW-0472">Membrane</keyword>
<comment type="caution">
    <text evidence="7">The sequence shown here is derived from an EMBL/GenBank/DDBJ whole genome shotgun (WGS) entry which is preliminary data.</text>
</comment>
<evidence type="ECO:0000313" key="7">
    <source>
        <dbReference type="EMBL" id="PWG06542.1"/>
    </source>
</evidence>
<feature type="transmembrane region" description="Helical" evidence="6">
    <location>
        <begin position="362"/>
        <end position="381"/>
    </location>
</feature>
<name>A0A2U2JE02_9FLAO</name>
<dbReference type="PANTHER" id="PTHR30250">
    <property type="entry name" value="PST FAMILY PREDICTED COLANIC ACID TRANSPORTER"/>
    <property type="match status" value="1"/>
</dbReference>
<feature type="transmembrane region" description="Helical" evidence="6">
    <location>
        <begin position="256"/>
        <end position="277"/>
    </location>
</feature>
<feature type="transmembrane region" description="Helical" evidence="6">
    <location>
        <begin position="121"/>
        <end position="140"/>
    </location>
</feature>
<feature type="transmembrane region" description="Helical" evidence="6">
    <location>
        <begin position="87"/>
        <end position="115"/>
    </location>
</feature>
<proteinExistence type="predicted"/>
<dbReference type="PANTHER" id="PTHR30250:SF11">
    <property type="entry name" value="O-ANTIGEN TRANSPORTER-RELATED"/>
    <property type="match status" value="1"/>
</dbReference>
<feature type="transmembrane region" description="Helical" evidence="6">
    <location>
        <begin position="333"/>
        <end position="350"/>
    </location>
</feature>
<dbReference type="OrthoDB" id="1186186at2"/>
<comment type="subcellular location">
    <subcellularLocation>
        <location evidence="1">Cell membrane</location>
        <topology evidence="1">Multi-pass membrane protein</topology>
    </subcellularLocation>
</comment>
<protein>
    <submittedName>
        <fullName evidence="7">Uncharacterized protein</fullName>
    </submittedName>
</protein>
<dbReference type="Proteomes" id="UP000245670">
    <property type="component" value="Unassembled WGS sequence"/>
</dbReference>
<keyword evidence="3 6" id="KW-0812">Transmembrane</keyword>
<feature type="transmembrane region" description="Helical" evidence="6">
    <location>
        <begin position="20"/>
        <end position="41"/>
    </location>
</feature>
<evidence type="ECO:0000313" key="8">
    <source>
        <dbReference type="Proteomes" id="UP000245670"/>
    </source>
</evidence>
<dbReference type="InterPro" id="IPR050833">
    <property type="entry name" value="Poly_Biosynth_Transport"/>
</dbReference>
<keyword evidence="8" id="KW-1185">Reference proteome</keyword>
<feature type="transmembrane region" description="Helical" evidence="6">
    <location>
        <begin position="216"/>
        <end position="244"/>
    </location>
</feature>
<evidence type="ECO:0000256" key="1">
    <source>
        <dbReference type="ARBA" id="ARBA00004651"/>
    </source>
</evidence>
<dbReference type="GO" id="GO:0015297">
    <property type="term" value="F:antiporter activity"/>
    <property type="evidence" value="ECO:0007669"/>
    <property type="project" value="InterPro"/>
</dbReference>
<evidence type="ECO:0000256" key="5">
    <source>
        <dbReference type="ARBA" id="ARBA00023136"/>
    </source>
</evidence>
<sequence>MKLIKDYILGFISRSGNYVFGATILARLFSFIASWVALKLIPNNELGVVLFAYNIIIFLLPIAGFGLHQSLIRYGALLKSEKDKNSLFIYVFYKGILASITIIGLVIFTCFFIDFKFEDTYFYLIILSFIIIPSFIFEILRAQLRIQYNNKSFAYTEFAHSIILLISVFTLSYFFKEIGYAIALLITPLLTSILFFNKLKIDFSHKIKLPIINVSFWRYGFFASLSNVVTQLLFVIDILLIGYLMEDTEMITNYRYISLIPFSLLFLPRVFMATDFVSFTEKIHNKKYVVNYIKSYTLFFLGISTIMLFISFIFCDSILAILDKEFIEFKDTFLILMIGIVGIYILRGLFGNLLSSIGKAHINYYIASIALVLNIVANYYLIPKYGIKGAAITTAILMWFTGVLSLICFWKLYKTNLKFVKQ</sequence>
<dbReference type="GO" id="GO:0005886">
    <property type="term" value="C:plasma membrane"/>
    <property type="evidence" value="ECO:0007669"/>
    <property type="project" value="UniProtKB-SubCell"/>
</dbReference>
<dbReference type="GO" id="GO:0042910">
    <property type="term" value="F:xenobiotic transmembrane transporter activity"/>
    <property type="evidence" value="ECO:0007669"/>
    <property type="project" value="InterPro"/>
</dbReference>
<dbReference type="AlphaFoldDB" id="A0A2U2JE02"/>
<organism evidence="7 8">
    <name type="scientific">Polaribacter aquimarinus</name>
    <dbReference type="NCBI Taxonomy" id="2100726"/>
    <lineage>
        <taxon>Bacteria</taxon>
        <taxon>Pseudomonadati</taxon>
        <taxon>Bacteroidota</taxon>
        <taxon>Flavobacteriia</taxon>
        <taxon>Flavobacteriales</taxon>
        <taxon>Flavobacteriaceae</taxon>
    </lineage>
</organism>
<dbReference type="EMBL" id="QFFG01000001">
    <property type="protein sequence ID" value="PWG06542.1"/>
    <property type="molecule type" value="Genomic_DNA"/>
</dbReference>
<evidence type="ECO:0000256" key="2">
    <source>
        <dbReference type="ARBA" id="ARBA00022475"/>
    </source>
</evidence>
<reference evidence="7 8" key="1">
    <citation type="submission" date="2018-05" db="EMBL/GenBank/DDBJ databases">
        <title>Polaribacter aquimarinus sp. nov., isolated from sediment in a sediment of sea.</title>
        <authorList>
            <person name="Lu D."/>
        </authorList>
    </citation>
    <scope>NUCLEOTIDE SEQUENCE [LARGE SCALE GENOMIC DNA]</scope>
    <source>
        <strain evidence="7 8">ZY113</strain>
    </source>
</reference>
<keyword evidence="2" id="KW-1003">Cell membrane</keyword>
<feature type="transmembrane region" description="Helical" evidence="6">
    <location>
        <begin position="152"/>
        <end position="172"/>
    </location>
</feature>
<evidence type="ECO:0000256" key="4">
    <source>
        <dbReference type="ARBA" id="ARBA00022989"/>
    </source>
</evidence>
<accession>A0A2U2JE02</accession>